<evidence type="ECO:0000256" key="11">
    <source>
        <dbReference type="ARBA" id="ARBA00023235"/>
    </source>
</evidence>
<protein>
    <recommendedName>
        <fullName evidence="13">DNA 3'-5' helicase</fullName>
        <ecNumber evidence="13">5.6.2.4</ecNumber>
    </recommendedName>
</protein>
<dbReference type="GO" id="GO:0005524">
    <property type="term" value="F:ATP binding"/>
    <property type="evidence" value="ECO:0007669"/>
    <property type="project" value="UniProtKB-UniRule"/>
</dbReference>
<dbReference type="InterPro" id="IPR038726">
    <property type="entry name" value="PDDEXK_AddAB-type"/>
</dbReference>
<dbReference type="InterPro" id="IPR013986">
    <property type="entry name" value="DExx_box_DNA_helicase_dom_sf"/>
</dbReference>
<dbReference type="InterPro" id="IPR011604">
    <property type="entry name" value="PDDEXK-like_dom_sf"/>
</dbReference>
<keyword evidence="5 15" id="KW-0378">Hydrolase</keyword>
<dbReference type="GO" id="GO:0005829">
    <property type="term" value="C:cytosol"/>
    <property type="evidence" value="ECO:0007669"/>
    <property type="project" value="TreeGrafter"/>
</dbReference>
<reference evidence="19" key="1">
    <citation type="submission" date="2023-07" db="EMBL/GenBank/DDBJ databases">
        <title>Sorghum-associated microbial communities from plants grown in Nebraska, USA.</title>
        <authorList>
            <person name="Schachtman D."/>
        </authorList>
    </citation>
    <scope>NUCLEOTIDE SEQUENCE</scope>
    <source>
        <strain evidence="19">BE261</strain>
    </source>
</reference>
<evidence type="ECO:0000256" key="14">
    <source>
        <dbReference type="ARBA" id="ARBA00048988"/>
    </source>
</evidence>
<comment type="similarity">
    <text evidence="1">Belongs to the helicase family. UvrD subfamily.</text>
</comment>
<dbReference type="SUPFAM" id="SSF52540">
    <property type="entry name" value="P-loop containing nucleoside triphosphate hydrolases"/>
    <property type="match status" value="1"/>
</dbReference>
<keyword evidence="9" id="KW-0238">DNA-binding</keyword>
<evidence type="ECO:0000256" key="4">
    <source>
        <dbReference type="ARBA" id="ARBA00022763"/>
    </source>
</evidence>
<sequence length="1222" mass="131508">MMQDVQEQGSSLAAGPSGALALAAREAAPAATPPRPRFSPEELSALLGEKNVPTPEQSAIISSPLTPRLVIAGAGSGKTATMADRVVWLVANGWVRPEEVLGVTFTRKAAGELASRIRAKLAALQRLVAQDKMAQDKVGRERGHTVFPEGLLSSDALEPKVSTYHSFASGIVSDYGLRLGVERDVVLLGGAQAWQLASEVVEAYDGEYGHFRAAKSTLVKAVIQLAGECAEHLQEPEDVEAWLMARLSDFESLPYLADKKKNPPQAAADLAGMLRTRASVADMVGRYAAAKRARGALDFGDLVALAARVAREVPLAAQMERQRYKVVLLDEFQDTSHAQLVLFSRLFGGGHAVTAVGDPNQSIYGFRGASAGQLFHFVREFPVRLETAPQGSEEGAAGERPAEDTGTWAPAPTSYLTTAWRNGRSILAAANVMSESLGRAAAQRGPAGGGGAVAPEVPPLQPSPHATAGSVVLGRFASDVDEAAALADDILKYRVTDFELKPDGSPVPPAIAVLCRRRAQMEPIRRQLEARGIAYEIVGLGGLLDTPEIVDLVATLRVLADPGRSDALMRLLAGARWRIGPADLMALRDWSSQLARRRGQAGAADDTVPDAEPAVLEGDLTDAASLVEALDWLPREGWTSSNGRSLTPAARGRMLRLSAELRQLRGYLGDDLTTLLGEVERAMLLDIEVAARPGISIHQARRNLDAFQDAAAGFLRTSQRVDILAFLSWLEAASAEENGLEAPPSDVNREAVQLLTVHASKGLEWDVVFVPGLNAKDFPSDRDSRWSSGSAALPWPLRGDRADLPQWDLDQPDQKGWLDAEKDFKAAVQAHGESEERRLAYVAYTRAKHVLWGSSAAWVGSRSGRADMSQFLAELESLAAPAREGLPVQAGIHPRSVEEASLPEASPLTLDVEVAGWPYDPLEGPVDPRTGGRLRLATGRRDAMERASARVAAALESMHHGRALPHERALPLPDAGAPANALSGQDNFMMVPAPQLSGPAAGWAREAALLLERRARKSSAQEVHLPTHISASTLVDLNEDPEAVLWRLRRPVPREPGMSARKGTAFHAWVEEYFGSAGMLDLGEAPGSDDHIDAAYDLDAMVATFRSSPWAHRSPAFVEVPVETRVGDVVVRGRIDAVFQDADGRWDLVDWKTGRRPSGPQLRTRAVQLAVYRLAWSRLKGVPLEDVRAAFFYVADNKIVRPHDLASADQLEEMVAAAFTSA</sequence>
<evidence type="ECO:0000313" key="19">
    <source>
        <dbReference type="EMBL" id="MDR7162176.1"/>
    </source>
</evidence>
<keyword evidence="10" id="KW-0234">DNA repair</keyword>
<evidence type="ECO:0000256" key="10">
    <source>
        <dbReference type="ARBA" id="ARBA00023204"/>
    </source>
</evidence>
<comment type="catalytic activity">
    <reaction evidence="14">
        <text>ATP + H2O = ADP + phosphate + H(+)</text>
        <dbReference type="Rhea" id="RHEA:13065"/>
        <dbReference type="ChEBI" id="CHEBI:15377"/>
        <dbReference type="ChEBI" id="CHEBI:15378"/>
        <dbReference type="ChEBI" id="CHEBI:30616"/>
        <dbReference type="ChEBI" id="CHEBI:43474"/>
        <dbReference type="ChEBI" id="CHEBI:456216"/>
        <dbReference type="EC" id="5.6.2.4"/>
    </reaction>
</comment>
<dbReference type="Gene3D" id="3.40.50.300">
    <property type="entry name" value="P-loop containing nucleotide triphosphate hydrolases"/>
    <property type="match status" value="3"/>
</dbReference>
<keyword evidence="8 15" id="KW-0067">ATP-binding</keyword>
<dbReference type="GO" id="GO:0033202">
    <property type="term" value="C:DNA helicase complex"/>
    <property type="evidence" value="ECO:0007669"/>
    <property type="project" value="TreeGrafter"/>
</dbReference>
<dbReference type="PANTHER" id="PTHR11070">
    <property type="entry name" value="UVRD / RECB / PCRA DNA HELICASE FAMILY MEMBER"/>
    <property type="match status" value="1"/>
</dbReference>
<dbReference type="CDD" id="cd17932">
    <property type="entry name" value="DEXQc_UvrD"/>
    <property type="match status" value="1"/>
</dbReference>
<evidence type="ECO:0000256" key="13">
    <source>
        <dbReference type="ARBA" id="ARBA00034808"/>
    </source>
</evidence>
<comment type="catalytic activity">
    <reaction evidence="12">
        <text>Couples ATP hydrolysis with the unwinding of duplex DNA by translocating in the 3'-5' direction.</text>
        <dbReference type="EC" id="5.6.2.4"/>
    </reaction>
</comment>
<keyword evidence="6 15" id="KW-0347">Helicase</keyword>
<dbReference type="InterPro" id="IPR014016">
    <property type="entry name" value="UvrD-like_ATP-bd"/>
</dbReference>
<evidence type="ECO:0000259" key="18">
    <source>
        <dbReference type="PROSITE" id="PS51217"/>
    </source>
</evidence>
<dbReference type="Pfam" id="PF00580">
    <property type="entry name" value="UvrD-helicase"/>
    <property type="match status" value="1"/>
</dbReference>
<evidence type="ECO:0000256" key="9">
    <source>
        <dbReference type="ARBA" id="ARBA00023125"/>
    </source>
</evidence>
<evidence type="ECO:0000256" key="6">
    <source>
        <dbReference type="ARBA" id="ARBA00022806"/>
    </source>
</evidence>
<dbReference type="RefSeq" id="WP_310111183.1">
    <property type="nucleotide sequence ID" value="NZ_JAVDTN010000005.1"/>
</dbReference>
<evidence type="ECO:0000256" key="3">
    <source>
        <dbReference type="ARBA" id="ARBA00022741"/>
    </source>
</evidence>
<evidence type="ECO:0000256" key="2">
    <source>
        <dbReference type="ARBA" id="ARBA00022722"/>
    </source>
</evidence>
<evidence type="ECO:0000256" key="15">
    <source>
        <dbReference type="PROSITE-ProRule" id="PRU00560"/>
    </source>
</evidence>
<keyword evidence="2" id="KW-0540">Nuclease</keyword>
<dbReference type="InterPro" id="IPR027417">
    <property type="entry name" value="P-loop_NTPase"/>
</dbReference>
<dbReference type="EC" id="5.6.2.4" evidence="13"/>
<comment type="caution">
    <text evidence="19">The sequence shown here is derived from an EMBL/GenBank/DDBJ whole genome shotgun (WGS) entry which is preliminary data.</text>
</comment>
<dbReference type="InterPro" id="IPR011335">
    <property type="entry name" value="Restrct_endonuc-II-like"/>
</dbReference>
<feature type="domain" description="UvrD-like helicase C-terminal" evidence="18">
    <location>
        <begin position="424"/>
        <end position="762"/>
    </location>
</feature>
<dbReference type="Gene3D" id="3.90.320.10">
    <property type="match status" value="1"/>
</dbReference>
<evidence type="ECO:0000259" key="17">
    <source>
        <dbReference type="PROSITE" id="PS51198"/>
    </source>
</evidence>
<dbReference type="Gene3D" id="1.10.10.160">
    <property type="match status" value="1"/>
</dbReference>
<evidence type="ECO:0000256" key="5">
    <source>
        <dbReference type="ARBA" id="ARBA00022801"/>
    </source>
</evidence>
<dbReference type="EMBL" id="JAVDWN010000001">
    <property type="protein sequence ID" value="MDR7162176.1"/>
    <property type="molecule type" value="Genomic_DNA"/>
</dbReference>
<dbReference type="GO" id="GO:0000725">
    <property type="term" value="P:recombinational repair"/>
    <property type="evidence" value="ECO:0007669"/>
    <property type="project" value="TreeGrafter"/>
</dbReference>
<evidence type="ECO:0000256" key="16">
    <source>
        <dbReference type="SAM" id="MobiDB-lite"/>
    </source>
</evidence>
<dbReference type="GO" id="GO:0003677">
    <property type="term" value="F:DNA binding"/>
    <property type="evidence" value="ECO:0007669"/>
    <property type="project" value="UniProtKB-KW"/>
</dbReference>
<evidence type="ECO:0000256" key="7">
    <source>
        <dbReference type="ARBA" id="ARBA00022839"/>
    </source>
</evidence>
<organism evidence="19 20">
    <name type="scientific">Pseudarthrobacter oxydans</name>
    <name type="common">Arthrobacter oxydans</name>
    <dbReference type="NCBI Taxonomy" id="1671"/>
    <lineage>
        <taxon>Bacteria</taxon>
        <taxon>Bacillati</taxon>
        <taxon>Actinomycetota</taxon>
        <taxon>Actinomycetes</taxon>
        <taxon>Micrococcales</taxon>
        <taxon>Micrococcaceae</taxon>
        <taxon>Pseudarthrobacter</taxon>
    </lineage>
</organism>
<dbReference type="Gene3D" id="1.10.486.10">
    <property type="entry name" value="PCRA, domain 4"/>
    <property type="match status" value="1"/>
</dbReference>
<keyword evidence="3 15" id="KW-0547">Nucleotide-binding</keyword>
<keyword evidence="11" id="KW-0413">Isomerase</keyword>
<dbReference type="Proteomes" id="UP001262032">
    <property type="component" value="Unassembled WGS sequence"/>
</dbReference>
<accession>A0AAW8N5Z7</accession>
<dbReference type="PANTHER" id="PTHR11070:SF55">
    <property type="entry name" value="DNA 3'-5' HELICASE"/>
    <property type="match status" value="1"/>
</dbReference>
<dbReference type="GO" id="GO:0004527">
    <property type="term" value="F:exonuclease activity"/>
    <property type="evidence" value="ECO:0007669"/>
    <property type="project" value="UniProtKB-KW"/>
</dbReference>
<evidence type="ECO:0000313" key="20">
    <source>
        <dbReference type="Proteomes" id="UP001262032"/>
    </source>
</evidence>
<feature type="binding site" evidence="15">
    <location>
        <begin position="72"/>
        <end position="79"/>
    </location>
    <ligand>
        <name>ATP</name>
        <dbReference type="ChEBI" id="CHEBI:30616"/>
    </ligand>
</feature>
<keyword evidence="4" id="KW-0227">DNA damage</keyword>
<evidence type="ECO:0000256" key="1">
    <source>
        <dbReference type="ARBA" id="ARBA00009922"/>
    </source>
</evidence>
<evidence type="ECO:0000256" key="8">
    <source>
        <dbReference type="ARBA" id="ARBA00022840"/>
    </source>
</evidence>
<dbReference type="Pfam" id="PF12705">
    <property type="entry name" value="PDDEXK_1"/>
    <property type="match status" value="1"/>
</dbReference>
<dbReference type="InterPro" id="IPR000212">
    <property type="entry name" value="DNA_helicase_UvrD/REP"/>
</dbReference>
<dbReference type="PROSITE" id="PS51217">
    <property type="entry name" value="UVRD_HELICASE_CTER"/>
    <property type="match status" value="1"/>
</dbReference>
<gene>
    <name evidence="19" type="ORF">J2X12_000177</name>
</gene>
<dbReference type="GO" id="GO:0043138">
    <property type="term" value="F:3'-5' DNA helicase activity"/>
    <property type="evidence" value="ECO:0007669"/>
    <property type="project" value="UniProtKB-EC"/>
</dbReference>
<dbReference type="InterPro" id="IPR014017">
    <property type="entry name" value="DNA_helicase_UvrD-like_C"/>
</dbReference>
<evidence type="ECO:0000256" key="12">
    <source>
        <dbReference type="ARBA" id="ARBA00034617"/>
    </source>
</evidence>
<proteinExistence type="inferred from homology"/>
<dbReference type="GeneID" id="97422260"/>
<dbReference type="Pfam" id="PF13361">
    <property type="entry name" value="UvrD_C"/>
    <property type="match status" value="2"/>
</dbReference>
<feature type="region of interest" description="Disordered" evidence="16">
    <location>
        <begin position="388"/>
        <end position="409"/>
    </location>
</feature>
<keyword evidence="7" id="KW-0269">Exonuclease</keyword>
<name>A0AAW8N5Z7_PSEOX</name>
<dbReference type="SUPFAM" id="SSF52980">
    <property type="entry name" value="Restriction endonuclease-like"/>
    <property type="match status" value="1"/>
</dbReference>
<dbReference type="AlphaFoldDB" id="A0AAW8N5Z7"/>
<feature type="domain" description="UvrD-like helicase ATP-binding" evidence="17">
    <location>
        <begin position="51"/>
        <end position="423"/>
    </location>
</feature>
<dbReference type="PROSITE" id="PS51198">
    <property type="entry name" value="UVRD_HELICASE_ATP_BIND"/>
    <property type="match status" value="1"/>
</dbReference>